<protein>
    <submittedName>
        <fullName evidence="1">Uncharacterized protein</fullName>
    </submittedName>
</protein>
<dbReference type="AlphaFoldDB" id="A0A2P2LQ59"/>
<sequence length="25" mass="3045">MIQISRFTLLFSFLLRLLIERSISF</sequence>
<reference evidence="1" key="1">
    <citation type="submission" date="2018-02" db="EMBL/GenBank/DDBJ databases">
        <title>Rhizophora mucronata_Transcriptome.</title>
        <authorList>
            <person name="Meera S.P."/>
            <person name="Sreeshan A."/>
            <person name="Augustine A."/>
        </authorList>
    </citation>
    <scope>NUCLEOTIDE SEQUENCE</scope>
    <source>
        <tissue evidence="1">Leaf</tissue>
    </source>
</reference>
<accession>A0A2P2LQ59</accession>
<name>A0A2P2LQ59_RHIMU</name>
<evidence type="ECO:0000313" key="1">
    <source>
        <dbReference type="EMBL" id="MBX20104.1"/>
    </source>
</evidence>
<dbReference type="EMBL" id="GGEC01039620">
    <property type="protein sequence ID" value="MBX20104.1"/>
    <property type="molecule type" value="Transcribed_RNA"/>
</dbReference>
<proteinExistence type="predicted"/>
<organism evidence="1">
    <name type="scientific">Rhizophora mucronata</name>
    <name type="common">Asiatic mangrove</name>
    <dbReference type="NCBI Taxonomy" id="61149"/>
    <lineage>
        <taxon>Eukaryota</taxon>
        <taxon>Viridiplantae</taxon>
        <taxon>Streptophyta</taxon>
        <taxon>Embryophyta</taxon>
        <taxon>Tracheophyta</taxon>
        <taxon>Spermatophyta</taxon>
        <taxon>Magnoliopsida</taxon>
        <taxon>eudicotyledons</taxon>
        <taxon>Gunneridae</taxon>
        <taxon>Pentapetalae</taxon>
        <taxon>rosids</taxon>
        <taxon>fabids</taxon>
        <taxon>Malpighiales</taxon>
        <taxon>Rhizophoraceae</taxon>
        <taxon>Rhizophora</taxon>
    </lineage>
</organism>